<evidence type="ECO:0000313" key="6">
    <source>
        <dbReference type="Proteomes" id="UP001226867"/>
    </source>
</evidence>
<comment type="caution">
    <text evidence="5">The sequence shown here is derived from an EMBL/GenBank/DDBJ whole genome shotgun (WGS) entry which is preliminary data.</text>
</comment>
<dbReference type="InterPro" id="IPR036390">
    <property type="entry name" value="WH_DNA-bd_sf"/>
</dbReference>
<proteinExistence type="predicted"/>
<keyword evidence="1" id="KW-0805">Transcription regulation</keyword>
<dbReference type="SUPFAM" id="SSF54909">
    <property type="entry name" value="Dimeric alpha+beta barrel"/>
    <property type="match status" value="1"/>
</dbReference>
<reference evidence="5 6" key="1">
    <citation type="submission" date="2023-07" db="EMBL/GenBank/DDBJ databases">
        <title>Sorghum-associated microbial communities from plants grown in Nebraska, USA.</title>
        <authorList>
            <person name="Schachtman D."/>
        </authorList>
    </citation>
    <scope>NUCLEOTIDE SEQUENCE [LARGE SCALE GENOMIC DNA]</scope>
    <source>
        <strain evidence="5 6">DS1607</strain>
    </source>
</reference>
<dbReference type="Pfam" id="PF13404">
    <property type="entry name" value="HTH_AsnC-type"/>
    <property type="match status" value="1"/>
</dbReference>
<dbReference type="RefSeq" id="WP_307691423.1">
    <property type="nucleotide sequence ID" value="NZ_JAUSRO010000013.1"/>
</dbReference>
<name>A0ABT9SBC6_9BURK</name>
<dbReference type="Pfam" id="PF01037">
    <property type="entry name" value="AsnC_trans_reg"/>
    <property type="match status" value="1"/>
</dbReference>
<feature type="domain" description="HTH asnC-type" evidence="4">
    <location>
        <begin position="5"/>
        <end position="74"/>
    </location>
</feature>
<evidence type="ECO:0000256" key="3">
    <source>
        <dbReference type="ARBA" id="ARBA00023163"/>
    </source>
</evidence>
<dbReference type="PANTHER" id="PTHR30154">
    <property type="entry name" value="LEUCINE-RESPONSIVE REGULATORY PROTEIN"/>
    <property type="match status" value="1"/>
</dbReference>
<keyword evidence="6" id="KW-1185">Reference proteome</keyword>
<evidence type="ECO:0000256" key="2">
    <source>
        <dbReference type="ARBA" id="ARBA00023125"/>
    </source>
</evidence>
<dbReference type="InterPro" id="IPR019888">
    <property type="entry name" value="Tscrpt_reg_AsnC-like"/>
</dbReference>
<evidence type="ECO:0000256" key="1">
    <source>
        <dbReference type="ARBA" id="ARBA00023015"/>
    </source>
</evidence>
<dbReference type="PROSITE" id="PS50956">
    <property type="entry name" value="HTH_ASNC_2"/>
    <property type="match status" value="1"/>
</dbReference>
<accession>A0ABT9SBC6</accession>
<dbReference type="Gene3D" id="3.30.70.920">
    <property type="match status" value="1"/>
</dbReference>
<dbReference type="EMBL" id="JAUSRO010000013">
    <property type="protein sequence ID" value="MDP9901656.1"/>
    <property type="molecule type" value="Genomic_DNA"/>
</dbReference>
<evidence type="ECO:0000259" key="4">
    <source>
        <dbReference type="PROSITE" id="PS50956"/>
    </source>
</evidence>
<dbReference type="SUPFAM" id="SSF46785">
    <property type="entry name" value="Winged helix' DNA-binding domain"/>
    <property type="match status" value="1"/>
</dbReference>
<dbReference type="PANTHER" id="PTHR30154:SF53">
    <property type="entry name" value="HTH-TYPE TRANSCRIPTIONAL REGULATOR LRPC"/>
    <property type="match status" value="1"/>
</dbReference>
<keyword evidence="2 5" id="KW-0238">DNA-binding</keyword>
<sequence>MDLRLDDVDRHLLALLQANAREPAAHLARKLKLARTTVVARIARLEREGVVAGYGVRLGQRLEQSVVRAFCGLSVNAKTAPAVIRALERMPEIEEVWAVSGQFDYMVLMRCDTPEQLDQLLDQLGQIDGIHQTQSSIVLSRKIDRRSTVAHSA</sequence>
<dbReference type="Gene3D" id="1.10.10.10">
    <property type="entry name" value="Winged helix-like DNA-binding domain superfamily/Winged helix DNA-binding domain"/>
    <property type="match status" value="1"/>
</dbReference>
<dbReference type="Proteomes" id="UP001226867">
    <property type="component" value="Unassembled WGS sequence"/>
</dbReference>
<dbReference type="InterPro" id="IPR036388">
    <property type="entry name" value="WH-like_DNA-bd_sf"/>
</dbReference>
<dbReference type="GO" id="GO:0003677">
    <property type="term" value="F:DNA binding"/>
    <property type="evidence" value="ECO:0007669"/>
    <property type="project" value="UniProtKB-KW"/>
</dbReference>
<gene>
    <name evidence="5" type="ORF">J2W36_003925</name>
</gene>
<dbReference type="InterPro" id="IPR000485">
    <property type="entry name" value="AsnC-type_HTH_dom"/>
</dbReference>
<organism evidence="5 6">
    <name type="scientific">Variovorax ginsengisoli</name>
    <dbReference type="NCBI Taxonomy" id="363844"/>
    <lineage>
        <taxon>Bacteria</taxon>
        <taxon>Pseudomonadati</taxon>
        <taxon>Pseudomonadota</taxon>
        <taxon>Betaproteobacteria</taxon>
        <taxon>Burkholderiales</taxon>
        <taxon>Comamonadaceae</taxon>
        <taxon>Variovorax</taxon>
    </lineage>
</organism>
<dbReference type="PRINTS" id="PR00033">
    <property type="entry name" value="HTHASNC"/>
</dbReference>
<dbReference type="InterPro" id="IPR019887">
    <property type="entry name" value="Tscrpt_reg_AsnC/Lrp_C"/>
</dbReference>
<dbReference type="InterPro" id="IPR011008">
    <property type="entry name" value="Dimeric_a/b-barrel"/>
</dbReference>
<dbReference type="SMART" id="SM00344">
    <property type="entry name" value="HTH_ASNC"/>
    <property type="match status" value="1"/>
</dbReference>
<protein>
    <submittedName>
        <fullName evidence="5">DNA-binding Lrp family transcriptional regulator</fullName>
    </submittedName>
</protein>
<evidence type="ECO:0000313" key="5">
    <source>
        <dbReference type="EMBL" id="MDP9901656.1"/>
    </source>
</evidence>
<keyword evidence="3" id="KW-0804">Transcription</keyword>